<dbReference type="HAMAP" id="MF_00185">
    <property type="entry name" value="IPP_trans"/>
    <property type="match status" value="1"/>
</dbReference>
<evidence type="ECO:0000256" key="1">
    <source>
        <dbReference type="ARBA" id="ARBA00001946"/>
    </source>
</evidence>
<evidence type="ECO:0000256" key="5">
    <source>
        <dbReference type="ARBA" id="ARBA00022679"/>
    </source>
</evidence>
<dbReference type="GO" id="GO:0005524">
    <property type="term" value="F:ATP binding"/>
    <property type="evidence" value="ECO:0007669"/>
    <property type="project" value="UniProtKB-UniRule"/>
</dbReference>
<evidence type="ECO:0000256" key="14">
    <source>
        <dbReference type="RuleBase" id="RU003785"/>
    </source>
</evidence>
<keyword evidence="6 11" id="KW-0819">tRNA processing</keyword>
<protein>
    <recommendedName>
        <fullName evidence="11">tRNA dimethylallyltransferase</fullName>
        <ecNumber evidence="11">2.5.1.75</ecNumber>
    </recommendedName>
    <alternativeName>
        <fullName evidence="11">Dimethylallyl diphosphate:tRNA dimethylallyltransferase</fullName>
        <shortName evidence="11">DMAPP:tRNA dimethylallyltransferase</shortName>
        <shortName evidence="11">DMATase</shortName>
    </alternativeName>
    <alternativeName>
        <fullName evidence="11">Isopentenyl-diphosphate:tRNA isopentenyltransferase</fullName>
        <shortName evidence="11">IPP transferase</shortName>
        <shortName evidence="11">IPPT</shortName>
        <shortName evidence="11">IPTase</shortName>
    </alternativeName>
</protein>
<comment type="similarity">
    <text evidence="3 11 14">Belongs to the IPP transferase family.</text>
</comment>
<keyword evidence="8 11" id="KW-0067">ATP-binding</keyword>
<comment type="catalytic activity">
    <reaction evidence="10 11 12">
        <text>adenosine(37) in tRNA + dimethylallyl diphosphate = N(6)-dimethylallyladenosine(37) in tRNA + diphosphate</text>
        <dbReference type="Rhea" id="RHEA:26482"/>
        <dbReference type="Rhea" id="RHEA-COMP:10162"/>
        <dbReference type="Rhea" id="RHEA-COMP:10375"/>
        <dbReference type="ChEBI" id="CHEBI:33019"/>
        <dbReference type="ChEBI" id="CHEBI:57623"/>
        <dbReference type="ChEBI" id="CHEBI:74411"/>
        <dbReference type="ChEBI" id="CHEBI:74415"/>
        <dbReference type="EC" id="2.5.1.75"/>
    </reaction>
</comment>
<evidence type="ECO:0000256" key="2">
    <source>
        <dbReference type="ARBA" id="ARBA00003213"/>
    </source>
</evidence>
<dbReference type="GO" id="GO:0006400">
    <property type="term" value="P:tRNA modification"/>
    <property type="evidence" value="ECO:0007669"/>
    <property type="project" value="TreeGrafter"/>
</dbReference>
<dbReference type="PANTHER" id="PTHR11088">
    <property type="entry name" value="TRNA DIMETHYLALLYLTRANSFERASE"/>
    <property type="match status" value="1"/>
</dbReference>
<comment type="cofactor">
    <cofactor evidence="1 11">
        <name>Mg(2+)</name>
        <dbReference type="ChEBI" id="CHEBI:18420"/>
    </cofactor>
</comment>
<evidence type="ECO:0000313" key="15">
    <source>
        <dbReference type="EMBL" id="KLE11463.1"/>
    </source>
</evidence>
<evidence type="ECO:0000256" key="7">
    <source>
        <dbReference type="ARBA" id="ARBA00022741"/>
    </source>
</evidence>
<dbReference type="InterPro" id="IPR018022">
    <property type="entry name" value="IPT"/>
</dbReference>
<dbReference type="InterPro" id="IPR039657">
    <property type="entry name" value="Dimethylallyltransferase"/>
</dbReference>
<evidence type="ECO:0000256" key="12">
    <source>
        <dbReference type="RuleBase" id="RU003783"/>
    </source>
</evidence>
<feature type="region of interest" description="Interaction with substrate tRNA" evidence="11">
    <location>
        <begin position="33"/>
        <end position="36"/>
    </location>
</feature>
<keyword evidence="7 11" id="KW-0547">Nucleotide-binding</keyword>
<dbReference type="EC" id="2.5.1.75" evidence="11"/>
<accession>A0A0G9L526</accession>
<evidence type="ECO:0000256" key="3">
    <source>
        <dbReference type="ARBA" id="ARBA00005842"/>
    </source>
</evidence>
<comment type="function">
    <text evidence="2 11 13">Catalyzes the transfer of a dimethylallyl group onto the adenine at position 37 in tRNAs that read codons beginning with uridine, leading to the formation of N6-(dimethylallyl)adenosine (i(6)A).</text>
</comment>
<feature type="binding site" evidence="11">
    <location>
        <begin position="10"/>
        <end position="15"/>
    </location>
    <ligand>
        <name>substrate</name>
    </ligand>
</feature>
<reference evidence="15 16" key="1">
    <citation type="submission" date="2014-01" db="EMBL/GenBank/DDBJ databases">
        <title>Development of a Comparative Genomic Fingerprinting Assay for High Resolution Genotyping of Arcobacter butzleri.</title>
        <authorList>
            <person name="Webb A.L."/>
            <person name="Inglis G.D."/>
            <person name="Kruczkiewicz P."/>
            <person name="Selinger L.B."/>
            <person name="Taboada E.N."/>
        </authorList>
    </citation>
    <scope>NUCLEOTIDE SEQUENCE [LARGE SCALE GENOMIC DNA]</scope>
    <source>
        <strain evidence="15 16">L355</strain>
    </source>
</reference>
<feature type="binding site" evidence="11">
    <location>
        <begin position="8"/>
        <end position="15"/>
    </location>
    <ligand>
        <name>ATP</name>
        <dbReference type="ChEBI" id="CHEBI:30616"/>
    </ligand>
</feature>
<dbReference type="GO" id="GO:0052381">
    <property type="term" value="F:tRNA dimethylallyltransferase activity"/>
    <property type="evidence" value="ECO:0007669"/>
    <property type="project" value="UniProtKB-UniRule"/>
</dbReference>
<evidence type="ECO:0000256" key="10">
    <source>
        <dbReference type="ARBA" id="ARBA00049563"/>
    </source>
</evidence>
<dbReference type="Proteomes" id="UP000035154">
    <property type="component" value="Unassembled WGS sequence"/>
</dbReference>
<sequence length="291" mass="33266">MKEIAIIGSTASGKTALSLEIASKTNSIILSLDSLCVYKEIDIVSAKPTLEERGEILHFGIDEVYPNVEFDVVCFMELYKKAKEYALKNDKNLIIVGGTGFYLKALIDGLSLGIETKIKLDISVSEAYDLLYSLDEMYMKKIEKNDKYRVEKAYAIYKQTGLTPTLYFEKNPKIPLAKDLKIFEILWEKEELKKRVASRTNTMIKSGLIDEIIYLEREYTRAPNCMSSIGIVETFEYLDGKLSKEELEEKISQNTMKLAKRQNTFNKGQFLNKTSNIIDNLNSDILKYFSI</sequence>
<evidence type="ECO:0000256" key="6">
    <source>
        <dbReference type="ARBA" id="ARBA00022694"/>
    </source>
</evidence>
<comment type="caution">
    <text evidence="11">Lacks conserved residue(s) required for the propagation of feature annotation.</text>
</comment>
<organism evidence="15 16">
    <name type="scientific">Aliarcobacter butzleri L355</name>
    <dbReference type="NCBI Taxonomy" id="1447263"/>
    <lineage>
        <taxon>Bacteria</taxon>
        <taxon>Pseudomonadati</taxon>
        <taxon>Campylobacterota</taxon>
        <taxon>Epsilonproteobacteria</taxon>
        <taxon>Campylobacterales</taxon>
        <taxon>Arcobacteraceae</taxon>
        <taxon>Aliarcobacter</taxon>
    </lineage>
</organism>
<dbReference type="PATRIC" id="fig|1447263.3.peg.164"/>
<keyword evidence="9 11" id="KW-0460">Magnesium</keyword>
<evidence type="ECO:0000256" key="9">
    <source>
        <dbReference type="ARBA" id="ARBA00022842"/>
    </source>
</evidence>
<evidence type="ECO:0000256" key="11">
    <source>
        <dbReference type="HAMAP-Rule" id="MF_00185"/>
    </source>
</evidence>
<keyword evidence="5 11" id="KW-0808">Transferase</keyword>
<evidence type="ECO:0000256" key="4">
    <source>
        <dbReference type="ARBA" id="ARBA00011245"/>
    </source>
</evidence>
<dbReference type="AlphaFoldDB" id="A0A0G9L526"/>
<comment type="subunit">
    <text evidence="4 11">Monomer.</text>
</comment>
<dbReference type="EMBL" id="JAIW01000009">
    <property type="protein sequence ID" value="KLE11463.1"/>
    <property type="molecule type" value="Genomic_DNA"/>
</dbReference>
<dbReference type="SUPFAM" id="SSF52540">
    <property type="entry name" value="P-loop containing nucleoside triphosphate hydrolases"/>
    <property type="match status" value="1"/>
</dbReference>
<gene>
    <name evidence="11" type="primary">miaA</name>
    <name evidence="15" type="ORF">AF80_00885</name>
</gene>
<dbReference type="RefSeq" id="WP_046997701.1">
    <property type="nucleotide sequence ID" value="NZ_JAIW01000009.1"/>
</dbReference>
<name>A0A0G9L526_9BACT</name>
<dbReference type="Pfam" id="PF01715">
    <property type="entry name" value="IPPT"/>
    <property type="match status" value="1"/>
</dbReference>
<comment type="caution">
    <text evidence="15">The sequence shown here is derived from an EMBL/GenBank/DDBJ whole genome shotgun (WGS) entry which is preliminary data.</text>
</comment>
<dbReference type="Gene3D" id="3.40.50.300">
    <property type="entry name" value="P-loop containing nucleotide triphosphate hydrolases"/>
    <property type="match status" value="1"/>
</dbReference>
<proteinExistence type="inferred from homology"/>
<dbReference type="PANTHER" id="PTHR11088:SF60">
    <property type="entry name" value="TRNA DIMETHYLALLYLTRANSFERASE"/>
    <property type="match status" value="1"/>
</dbReference>
<feature type="site" description="Interaction with substrate tRNA" evidence="11">
    <location>
        <position position="99"/>
    </location>
</feature>
<dbReference type="NCBIfam" id="TIGR00174">
    <property type="entry name" value="miaA"/>
    <property type="match status" value="1"/>
</dbReference>
<evidence type="ECO:0000313" key="16">
    <source>
        <dbReference type="Proteomes" id="UP000035154"/>
    </source>
</evidence>
<evidence type="ECO:0000256" key="13">
    <source>
        <dbReference type="RuleBase" id="RU003784"/>
    </source>
</evidence>
<evidence type="ECO:0000256" key="8">
    <source>
        <dbReference type="ARBA" id="ARBA00022840"/>
    </source>
</evidence>
<dbReference type="InterPro" id="IPR027417">
    <property type="entry name" value="P-loop_NTPase"/>
</dbReference>
<dbReference type="Gene3D" id="1.10.20.140">
    <property type="match status" value="1"/>
</dbReference>